<evidence type="ECO:0000313" key="1">
    <source>
        <dbReference type="EMBL" id="PZQ23660.1"/>
    </source>
</evidence>
<name>A0A2W5NBI9_SPHMC</name>
<sequence>MTEYEAMTNRTGAAFGLALLASLTACGDAGSTMQKGFEDGFKAQFVDNFTRSCQSSAGDSGLAAEKIAEVCKCAAETLIEKHEVGELTSMKPDDAMPVMKECAAKSGLSV</sequence>
<accession>A0A2W5NBI9</accession>
<comment type="caution">
    <text evidence="1">The sequence shown here is derived from an EMBL/GenBank/DDBJ whole genome shotgun (WGS) entry which is preliminary data.</text>
</comment>
<reference evidence="1 2" key="1">
    <citation type="submission" date="2017-08" db="EMBL/GenBank/DDBJ databases">
        <title>Infants hospitalized years apart are colonized by the same room-sourced microbial strains.</title>
        <authorList>
            <person name="Brooks B."/>
            <person name="Olm M.R."/>
            <person name="Firek B.A."/>
            <person name="Baker R."/>
            <person name="Thomas B.C."/>
            <person name="Morowitz M.J."/>
            <person name="Banfield J.F."/>
        </authorList>
    </citation>
    <scope>NUCLEOTIDE SEQUENCE [LARGE SCALE GENOMIC DNA]</scope>
    <source>
        <strain evidence="1">S2_005_003_R2_47</strain>
    </source>
</reference>
<dbReference type="Proteomes" id="UP000248597">
    <property type="component" value="Unassembled WGS sequence"/>
</dbReference>
<dbReference type="AlphaFoldDB" id="A0A2W5NBI9"/>
<dbReference type="EMBL" id="QFPJ01000006">
    <property type="protein sequence ID" value="PZQ23660.1"/>
    <property type="molecule type" value="Genomic_DNA"/>
</dbReference>
<evidence type="ECO:0000313" key="2">
    <source>
        <dbReference type="Proteomes" id="UP000248597"/>
    </source>
</evidence>
<organism evidence="1 2">
    <name type="scientific">Sphingopyxis macrogoltabida</name>
    <name type="common">Sphingomonas macrogoltabidus</name>
    <dbReference type="NCBI Taxonomy" id="33050"/>
    <lineage>
        <taxon>Bacteria</taxon>
        <taxon>Pseudomonadati</taxon>
        <taxon>Pseudomonadota</taxon>
        <taxon>Alphaproteobacteria</taxon>
        <taxon>Sphingomonadales</taxon>
        <taxon>Sphingomonadaceae</taxon>
        <taxon>Sphingopyxis</taxon>
    </lineage>
</organism>
<protein>
    <submittedName>
        <fullName evidence="1">Uncharacterized protein</fullName>
    </submittedName>
</protein>
<gene>
    <name evidence="1" type="ORF">DI569_04295</name>
</gene>
<proteinExistence type="predicted"/>